<protein>
    <submittedName>
        <fullName evidence="2">Uncharacterized protein</fullName>
    </submittedName>
</protein>
<dbReference type="EMBL" id="MU005569">
    <property type="protein sequence ID" value="KAF2691450.1"/>
    <property type="molecule type" value="Genomic_DNA"/>
</dbReference>
<feature type="compositionally biased region" description="Basic and acidic residues" evidence="1">
    <location>
        <begin position="86"/>
        <end position="95"/>
    </location>
</feature>
<feature type="region of interest" description="Disordered" evidence="1">
    <location>
        <begin position="86"/>
        <end position="119"/>
    </location>
</feature>
<evidence type="ECO:0000313" key="3">
    <source>
        <dbReference type="Proteomes" id="UP000799291"/>
    </source>
</evidence>
<reference evidence="2" key="1">
    <citation type="journal article" date="2020" name="Stud. Mycol.">
        <title>101 Dothideomycetes genomes: a test case for predicting lifestyles and emergence of pathogens.</title>
        <authorList>
            <person name="Haridas S."/>
            <person name="Albert R."/>
            <person name="Binder M."/>
            <person name="Bloem J."/>
            <person name="Labutti K."/>
            <person name="Salamov A."/>
            <person name="Andreopoulos B."/>
            <person name="Baker S."/>
            <person name="Barry K."/>
            <person name="Bills G."/>
            <person name="Bluhm B."/>
            <person name="Cannon C."/>
            <person name="Castanera R."/>
            <person name="Culley D."/>
            <person name="Daum C."/>
            <person name="Ezra D."/>
            <person name="Gonzalez J."/>
            <person name="Henrissat B."/>
            <person name="Kuo A."/>
            <person name="Liang C."/>
            <person name="Lipzen A."/>
            <person name="Lutzoni F."/>
            <person name="Magnuson J."/>
            <person name="Mondo S."/>
            <person name="Nolan M."/>
            <person name="Ohm R."/>
            <person name="Pangilinan J."/>
            <person name="Park H.-J."/>
            <person name="Ramirez L."/>
            <person name="Alfaro M."/>
            <person name="Sun H."/>
            <person name="Tritt A."/>
            <person name="Yoshinaga Y."/>
            <person name="Zwiers L.-H."/>
            <person name="Turgeon B."/>
            <person name="Goodwin S."/>
            <person name="Spatafora J."/>
            <person name="Crous P."/>
            <person name="Grigoriev I."/>
        </authorList>
    </citation>
    <scope>NUCLEOTIDE SEQUENCE</scope>
    <source>
        <strain evidence="2">CBS 122367</strain>
    </source>
</reference>
<feature type="compositionally biased region" description="Low complexity" evidence="1">
    <location>
        <begin position="96"/>
        <end position="106"/>
    </location>
</feature>
<evidence type="ECO:0000256" key="1">
    <source>
        <dbReference type="SAM" id="MobiDB-lite"/>
    </source>
</evidence>
<sequence length="214" mass="23123">MLRAGQQLDWGGRRLSGGLPPGLGAAAAAAKGAEAQVLGRGGGHAGGMEIVGRYCLYRYGQHGVVLMRAQSSEQIQHWQKAETLLRQHQGQERSRPLTARLTRATRPPSPPARADRQLGRPHEAGAAYSPNCFCCGPPRALPIPASSPPIHSRACDGSYMHMVMAQSVHWESVYIAEEQEESDVEESVDYAEEQAWNGQPEEHGIDGILGLLGK</sequence>
<name>A0A6G1JMJ8_9PLEO</name>
<dbReference type="Proteomes" id="UP000799291">
    <property type="component" value="Unassembled WGS sequence"/>
</dbReference>
<accession>A0A6G1JMJ8</accession>
<proteinExistence type="predicted"/>
<organism evidence="2 3">
    <name type="scientific">Lentithecium fluviatile CBS 122367</name>
    <dbReference type="NCBI Taxonomy" id="1168545"/>
    <lineage>
        <taxon>Eukaryota</taxon>
        <taxon>Fungi</taxon>
        <taxon>Dikarya</taxon>
        <taxon>Ascomycota</taxon>
        <taxon>Pezizomycotina</taxon>
        <taxon>Dothideomycetes</taxon>
        <taxon>Pleosporomycetidae</taxon>
        <taxon>Pleosporales</taxon>
        <taxon>Massarineae</taxon>
        <taxon>Lentitheciaceae</taxon>
        <taxon>Lentithecium</taxon>
    </lineage>
</organism>
<dbReference type="AlphaFoldDB" id="A0A6G1JMJ8"/>
<keyword evidence="3" id="KW-1185">Reference proteome</keyword>
<gene>
    <name evidence="2" type="ORF">K458DRAFT_381306</name>
</gene>
<evidence type="ECO:0000313" key="2">
    <source>
        <dbReference type="EMBL" id="KAF2691450.1"/>
    </source>
</evidence>